<feature type="domain" description="OLD protein-like TOPRIM" evidence="2">
    <location>
        <begin position="335"/>
        <end position="398"/>
    </location>
</feature>
<evidence type="ECO:0000259" key="1">
    <source>
        <dbReference type="Pfam" id="PF13304"/>
    </source>
</evidence>
<evidence type="ECO:0000259" key="2">
    <source>
        <dbReference type="Pfam" id="PF20469"/>
    </source>
</evidence>
<proteinExistence type="predicted"/>
<accession>A0A6I0NZZ3</accession>
<dbReference type="InterPro" id="IPR034139">
    <property type="entry name" value="TOPRIM_OLD"/>
</dbReference>
<comment type="caution">
    <text evidence="3">The sequence shown here is derived from an EMBL/GenBank/DDBJ whole genome shotgun (WGS) entry which is preliminary data.</text>
</comment>
<dbReference type="Proteomes" id="UP000440614">
    <property type="component" value="Unassembled WGS sequence"/>
</dbReference>
<dbReference type="Pfam" id="PF13304">
    <property type="entry name" value="AAA_21"/>
    <property type="match status" value="1"/>
</dbReference>
<dbReference type="PANTHER" id="PTHR43581">
    <property type="entry name" value="ATP/GTP PHOSPHATASE"/>
    <property type="match status" value="1"/>
</dbReference>
<dbReference type="Gene3D" id="3.40.50.300">
    <property type="entry name" value="P-loop containing nucleotide triphosphate hydrolases"/>
    <property type="match status" value="1"/>
</dbReference>
<dbReference type="SUPFAM" id="SSF52540">
    <property type="entry name" value="P-loop containing nucleoside triphosphate hydrolases"/>
    <property type="match status" value="1"/>
</dbReference>
<dbReference type="AlphaFoldDB" id="A0A6I0NZZ3"/>
<dbReference type="Pfam" id="PF20469">
    <property type="entry name" value="OLD-like_TOPRIM"/>
    <property type="match status" value="1"/>
</dbReference>
<dbReference type="InterPro" id="IPR027417">
    <property type="entry name" value="P-loop_NTPase"/>
</dbReference>
<dbReference type="InterPro" id="IPR003959">
    <property type="entry name" value="ATPase_AAA_core"/>
</dbReference>
<reference evidence="3 4" key="1">
    <citation type="journal article" date="2019" name="Nat. Med.">
        <title>A library of human gut bacterial isolates paired with longitudinal multiomics data enables mechanistic microbiome research.</title>
        <authorList>
            <person name="Poyet M."/>
            <person name="Groussin M."/>
            <person name="Gibbons S.M."/>
            <person name="Avila-Pacheco J."/>
            <person name="Jiang X."/>
            <person name="Kearney S.M."/>
            <person name="Perrotta A.R."/>
            <person name="Berdy B."/>
            <person name="Zhao S."/>
            <person name="Lieberman T.D."/>
            <person name="Swanson P.K."/>
            <person name="Smith M."/>
            <person name="Roesemann S."/>
            <person name="Alexander J.E."/>
            <person name="Rich S.A."/>
            <person name="Livny J."/>
            <person name="Vlamakis H."/>
            <person name="Clish C."/>
            <person name="Bullock K."/>
            <person name="Deik A."/>
            <person name="Scott J."/>
            <person name="Pierce K.A."/>
            <person name="Xavier R.J."/>
            <person name="Alm E.J."/>
        </authorList>
    </citation>
    <scope>NUCLEOTIDE SEQUENCE [LARGE SCALE GENOMIC DNA]</scope>
    <source>
        <strain evidence="3 4">BIOML-A188</strain>
    </source>
</reference>
<dbReference type="PANTHER" id="PTHR43581:SF4">
    <property type="entry name" value="ATP_GTP PHOSPHATASE"/>
    <property type="match status" value="1"/>
</dbReference>
<dbReference type="EMBL" id="WCSY01000042">
    <property type="protein sequence ID" value="KAB4304912.1"/>
    <property type="molecule type" value="Genomic_DNA"/>
</dbReference>
<evidence type="ECO:0000313" key="4">
    <source>
        <dbReference type="Proteomes" id="UP000440614"/>
    </source>
</evidence>
<name>A0A6I0NZZ3_BACT4</name>
<protein>
    <submittedName>
        <fullName evidence="3">AAA family ATPase</fullName>
    </submittedName>
</protein>
<evidence type="ECO:0000313" key="3">
    <source>
        <dbReference type="EMBL" id="KAB4304912.1"/>
    </source>
</evidence>
<dbReference type="RefSeq" id="WP_310505348.1">
    <property type="nucleotide sequence ID" value="NZ_JANUSI010000002.1"/>
</dbReference>
<dbReference type="GO" id="GO:0005524">
    <property type="term" value="F:ATP binding"/>
    <property type="evidence" value="ECO:0007669"/>
    <property type="project" value="InterPro"/>
</dbReference>
<dbReference type="GO" id="GO:0016887">
    <property type="term" value="F:ATP hydrolysis activity"/>
    <property type="evidence" value="ECO:0007669"/>
    <property type="project" value="InterPro"/>
</dbReference>
<organism evidence="3 4">
    <name type="scientific">Bacteroides thetaiotaomicron</name>
    <dbReference type="NCBI Taxonomy" id="818"/>
    <lineage>
        <taxon>Bacteria</taxon>
        <taxon>Pseudomonadati</taxon>
        <taxon>Bacteroidota</taxon>
        <taxon>Bacteroidia</taxon>
        <taxon>Bacteroidales</taxon>
        <taxon>Bacteroidaceae</taxon>
        <taxon>Bacteroides</taxon>
    </lineage>
</organism>
<sequence length="561" mass="63180">MKLKSFTTKQGKNVPLTKIAIFVGPNNTGKSQTLRDIRERLENGQKSKPVIIDSFEFDAPSSIEDFYSGLEIKDSIHNIGYKTVFGIKSDLLSKDSMELHIPSLESDFQINKSYNYILGNITKYRVANLDSSTRLNLVLSTSSFNPNLDMPSNLIQSLFLDENNELLLIKAFKSAFDMDIKLDYSELISLCLRVGKELPKIPEDPQQACKITQFLQKIDTQGDGFKSFVGIILGLLFSKDRIILLDEPEAFLHPAQARFLGKWIIDNSDLFQGQLLICTHNSNFLSGVLSSDKKVDIFRLNRHDNITEYNLLPPNATDNLSKSPILSSQRVIEGIFHKGVVVCEADADRAVYQSVASVEHMSNQEILFIHSHNKQTHKDVAKLLVEAKIPVALIVDIDIFNGDTDLKNILEILGDNLENVDLLEKRKVIAASVNKISENEILEHVKNEIRLFLEQLERGEHTLNGAKSAYKRIEKEFTSWKDVKDKGIIGLSSDIQPTAIALINDLKAKGIFVVPVGELEGWMDLGTKKKNKWIIPALNKIHSRGCSPELRDFIKEVLAFF</sequence>
<dbReference type="InterPro" id="IPR051396">
    <property type="entry name" value="Bact_Antivir_Def_Nuclease"/>
</dbReference>
<feature type="domain" description="ATPase AAA-type core" evidence="1">
    <location>
        <begin position="219"/>
        <end position="285"/>
    </location>
</feature>
<gene>
    <name evidence="3" type="ORF">GAO51_27170</name>
</gene>